<organism evidence="2 3">
    <name type="scientific">Araneus ventricosus</name>
    <name type="common">Orbweaver spider</name>
    <name type="synonym">Epeira ventricosa</name>
    <dbReference type="NCBI Taxonomy" id="182803"/>
    <lineage>
        <taxon>Eukaryota</taxon>
        <taxon>Metazoa</taxon>
        <taxon>Ecdysozoa</taxon>
        <taxon>Arthropoda</taxon>
        <taxon>Chelicerata</taxon>
        <taxon>Arachnida</taxon>
        <taxon>Araneae</taxon>
        <taxon>Araneomorphae</taxon>
        <taxon>Entelegynae</taxon>
        <taxon>Araneoidea</taxon>
        <taxon>Araneidae</taxon>
        <taxon>Araneus</taxon>
    </lineage>
</organism>
<accession>A0A4Y2BLQ6</accession>
<dbReference type="EMBL" id="BGPR01000092">
    <property type="protein sequence ID" value="GBL93191.1"/>
    <property type="molecule type" value="Genomic_DNA"/>
</dbReference>
<dbReference type="AlphaFoldDB" id="A0A4Y2BLQ6"/>
<evidence type="ECO:0000256" key="1">
    <source>
        <dbReference type="SAM" id="MobiDB-lite"/>
    </source>
</evidence>
<evidence type="ECO:0000313" key="3">
    <source>
        <dbReference type="Proteomes" id="UP000499080"/>
    </source>
</evidence>
<sequence length="135" mass="14199">MRSRRISKRGLASPGGTESSPSCSKCPLQGGERAVASDGYEDSGLSTRAIAANITQITRMPSHGVVSIFSSEFYNDEKLPPLVQSKTEFPPSPIMLPHRGGGGGPVWNGRCTSGVFSPGRVIQGVKAIPLYPAKA</sequence>
<comment type="caution">
    <text evidence="2">The sequence shown here is derived from an EMBL/GenBank/DDBJ whole genome shotgun (WGS) entry which is preliminary data.</text>
</comment>
<protein>
    <submittedName>
        <fullName evidence="2">Uncharacterized protein</fullName>
    </submittedName>
</protein>
<gene>
    <name evidence="2" type="ORF">AVEN_42645_1</name>
</gene>
<dbReference type="Proteomes" id="UP000499080">
    <property type="component" value="Unassembled WGS sequence"/>
</dbReference>
<evidence type="ECO:0000313" key="2">
    <source>
        <dbReference type="EMBL" id="GBL93191.1"/>
    </source>
</evidence>
<feature type="region of interest" description="Disordered" evidence="1">
    <location>
        <begin position="1"/>
        <end position="40"/>
    </location>
</feature>
<keyword evidence="3" id="KW-1185">Reference proteome</keyword>
<proteinExistence type="predicted"/>
<name>A0A4Y2BLQ6_ARAVE</name>
<reference evidence="2 3" key="1">
    <citation type="journal article" date="2019" name="Sci. Rep.">
        <title>Orb-weaving spider Araneus ventricosus genome elucidates the spidroin gene catalogue.</title>
        <authorList>
            <person name="Kono N."/>
            <person name="Nakamura H."/>
            <person name="Ohtoshi R."/>
            <person name="Moran D.A.P."/>
            <person name="Shinohara A."/>
            <person name="Yoshida Y."/>
            <person name="Fujiwara M."/>
            <person name="Mori M."/>
            <person name="Tomita M."/>
            <person name="Arakawa K."/>
        </authorList>
    </citation>
    <scope>NUCLEOTIDE SEQUENCE [LARGE SCALE GENOMIC DNA]</scope>
</reference>